<dbReference type="AlphaFoldDB" id="A0ABC9TS13"/>
<proteinExistence type="predicted"/>
<sequence>MLAARDYWWNPVVPLPFFYAVLQFTAEWGFVLDVLKIRESKTVKNPLCGAIQQFAMTL</sequence>
<organism evidence="1 2">
    <name type="scientific">[Clostridium] symbiosum ATCC 14940</name>
    <dbReference type="NCBI Taxonomy" id="411472"/>
    <lineage>
        <taxon>Bacteria</taxon>
        <taxon>Bacillati</taxon>
        <taxon>Bacillota</taxon>
        <taxon>Clostridia</taxon>
        <taxon>Lachnospirales</taxon>
        <taxon>Lachnospiraceae</taxon>
        <taxon>Otoolea</taxon>
    </lineage>
</organism>
<reference evidence="1 2" key="1">
    <citation type="submission" date="2013-07" db="EMBL/GenBank/DDBJ databases">
        <authorList>
            <person name="Weinstock G."/>
            <person name="Sodergren E."/>
            <person name="Wylie T."/>
            <person name="Fulton L."/>
            <person name="Fulton R."/>
            <person name="Fronick C."/>
            <person name="O'Laughlin M."/>
            <person name="Godfrey J."/>
            <person name="Miner T."/>
            <person name="Herter B."/>
            <person name="Appelbaum E."/>
            <person name="Cordes M."/>
            <person name="Lek S."/>
            <person name="Wollam A."/>
            <person name="Pepin K.H."/>
            <person name="Palsikar V.B."/>
            <person name="Mitreva M."/>
            <person name="Wilson R.K."/>
        </authorList>
    </citation>
    <scope>NUCLEOTIDE SEQUENCE [LARGE SCALE GENOMIC DNA]</scope>
    <source>
        <strain evidence="1 2">ATCC 14940</strain>
    </source>
</reference>
<comment type="caution">
    <text evidence="1">The sequence shown here is derived from an EMBL/GenBank/DDBJ whole genome shotgun (WGS) entry which is preliminary data.</text>
</comment>
<accession>A0ABC9TS13</accession>
<dbReference type="Proteomes" id="UP000016491">
    <property type="component" value="Unassembled WGS sequence"/>
</dbReference>
<evidence type="ECO:0000313" key="2">
    <source>
        <dbReference type="Proteomes" id="UP000016491"/>
    </source>
</evidence>
<evidence type="ECO:0000313" key="1">
    <source>
        <dbReference type="EMBL" id="ERI74137.1"/>
    </source>
</evidence>
<dbReference type="EMBL" id="AWSU01000342">
    <property type="protein sequence ID" value="ERI74137.1"/>
    <property type="molecule type" value="Genomic_DNA"/>
</dbReference>
<gene>
    <name evidence="1" type="ORF">CLOSYM_04257</name>
</gene>
<name>A0ABC9TS13_CLOSY</name>
<protein>
    <submittedName>
        <fullName evidence="1">Uncharacterized protein</fullName>
    </submittedName>
</protein>